<feature type="chain" id="PRO_5045768216" evidence="1">
    <location>
        <begin position="35"/>
        <end position="136"/>
    </location>
</feature>
<keyword evidence="1" id="KW-0732">Signal</keyword>
<evidence type="ECO:0000313" key="3">
    <source>
        <dbReference type="Proteomes" id="UP001552594"/>
    </source>
</evidence>
<organism evidence="2 3">
    <name type="scientific">Streptomyces orinoci</name>
    <name type="common">Streptoverticillium orinoci</name>
    <dbReference type="NCBI Taxonomy" id="67339"/>
    <lineage>
        <taxon>Bacteria</taxon>
        <taxon>Bacillati</taxon>
        <taxon>Actinomycetota</taxon>
        <taxon>Actinomycetes</taxon>
        <taxon>Kitasatosporales</taxon>
        <taxon>Streptomycetaceae</taxon>
        <taxon>Streptomyces</taxon>
    </lineage>
</organism>
<evidence type="ECO:0000256" key="1">
    <source>
        <dbReference type="SAM" id="SignalP"/>
    </source>
</evidence>
<sequence length="136" mass="14371">MFRTLAQRVGKVPATLIAVAALGGSLLASGPAGAAPAPPGARLPYGTVIALQGVNERAYPSLDSSSRGILKYRTQVGLRCKVHAQEVGRNGIWYLLRDRDTWVAAKWVGNTGEVPRCRGVNRSAADQSAESRNAMG</sequence>
<feature type="signal peptide" evidence="1">
    <location>
        <begin position="1"/>
        <end position="34"/>
    </location>
</feature>
<reference evidence="2 3" key="1">
    <citation type="submission" date="2024-06" db="EMBL/GenBank/DDBJ databases">
        <title>The Natural Products Discovery Center: Release of the First 8490 Sequenced Strains for Exploring Actinobacteria Biosynthetic Diversity.</title>
        <authorList>
            <person name="Kalkreuter E."/>
            <person name="Kautsar S.A."/>
            <person name="Yang D."/>
            <person name="Bader C.D."/>
            <person name="Teijaro C.N."/>
            <person name="Fluegel L."/>
            <person name="Davis C.M."/>
            <person name="Simpson J.R."/>
            <person name="Lauterbach L."/>
            <person name="Steele A.D."/>
            <person name="Gui C."/>
            <person name="Meng S."/>
            <person name="Li G."/>
            <person name="Viehrig K."/>
            <person name="Ye F."/>
            <person name="Su P."/>
            <person name="Kiefer A.F."/>
            <person name="Nichols A."/>
            <person name="Cepeda A.J."/>
            <person name="Yan W."/>
            <person name="Fan B."/>
            <person name="Jiang Y."/>
            <person name="Adhikari A."/>
            <person name="Zheng C.-J."/>
            <person name="Schuster L."/>
            <person name="Cowan T.M."/>
            <person name="Smanski M.J."/>
            <person name="Chevrette M.G."/>
            <person name="De Carvalho L.P.S."/>
            <person name="Shen B."/>
        </authorList>
    </citation>
    <scope>NUCLEOTIDE SEQUENCE [LARGE SCALE GENOMIC DNA]</scope>
    <source>
        <strain evidence="2 3">NPDC052347</strain>
    </source>
</reference>
<dbReference type="EMBL" id="JBFAUK010000005">
    <property type="protein sequence ID" value="MEV5506742.1"/>
    <property type="molecule type" value="Genomic_DNA"/>
</dbReference>
<keyword evidence="3" id="KW-1185">Reference proteome</keyword>
<dbReference type="RefSeq" id="WP_241561184.1">
    <property type="nucleotide sequence ID" value="NZ_JBFAUK010000005.1"/>
</dbReference>
<comment type="caution">
    <text evidence="2">The sequence shown here is derived from an EMBL/GenBank/DDBJ whole genome shotgun (WGS) entry which is preliminary data.</text>
</comment>
<dbReference type="Proteomes" id="UP001552594">
    <property type="component" value="Unassembled WGS sequence"/>
</dbReference>
<accession>A0ABV3JWC1</accession>
<protein>
    <submittedName>
        <fullName evidence="2">SH3 domain-containing protein</fullName>
    </submittedName>
</protein>
<proteinExistence type="predicted"/>
<evidence type="ECO:0000313" key="2">
    <source>
        <dbReference type="EMBL" id="MEV5506742.1"/>
    </source>
</evidence>
<gene>
    <name evidence="2" type="ORF">AB0L16_09715</name>
</gene>
<name>A0ABV3JWC1_STRON</name>